<evidence type="ECO:0000313" key="2">
    <source>
        <dbReference type="Proteomes" id="UP001165083"/>
    </source>
</evidence>
<accession>A0A9W6UAK0</accession>
<dbReference type="EMBL" id="BSXW01000712">
    <property type="protein sequence ID" value="GMF28405.1"/>
    <property type="molecule type" value="Genomic_DNA"/>
</dbReference>
<protein>
    <submittedName>
        <fullName evidence="1">Unnamed protein product</fullName>
    </submittedName>
</protein>
<sequence>MLQLRNGGPRYWDLASGDDEGIFADLLTLVVKTRLEMQRRRVENPRSLLSFATWGISIGEPHVRPDSEAGVVMETHACSLVPFNVRTTAAAYWRMFSLSFTKDRLNVNDVSYLSRLPIMKILGKGDPLHNLYGQTERSDVFARSFTCSSTHFGRQIDMRGKHTCRKFVDEDGSITMVFAGRTGPADTNAPCHEVQIQKSGWVKVRQLEGQDSDNQSSAMVEIHSEMLPRFRNGIVGQEHRAREVINYVVKSHHVMNDLCRQMLSELLVEEDWKAFRGDGTEVAA</sequence>
<reference evidence="1" key="1">
    <citation type="submission" date="2023-04" db="EMBL/GenBank/DDBJ databases">
        <title>Phytophthora lilii NBRC 32176.</title>
        <authorList>
            <person name="Ichikawa N."/>
            <person name="Sato H."/>
            <person name="Tonouchi N."/>
        </authorList>
    </citation>
    <scope>NUCLEOTIDE SEQUENCE</scope>
    <source>
        <strain evidence="1">NBRC 32176</strain>
    </source>
</reference>
<keyword evidence="2" id="KW-1185">Reference proteome</keyword>
<gene>
    <name evidence="1" type="ORF">Plil01_001196100</name>
</gene>
<name>A0A9W6UAK0_9STRA</name>
<comment type="caution">
    <text evidence="1">The sequence shown here is derived from an EMBL/GenBank/DDBJ whole genome shotgun (WGS) entry which is preliminary data.</text>
</comment>
<dbReference type="Proteomes" id="UP001165083">
    <property type="component" value="Unassembled WGS sequence"/>
</dbReference>
<proteinExistence type="predicted"/>
<organism evidence="1 2">
    <name type="scientific">Phytophthora lilii</name>
    <dbReference type="NCBI Taxonomy" id="2077276"/>
    <lineage>
        <taxon>Eukaryota</taxon>
        <taxon>Sar</taxon>
        <taxon>Stramenopiles</taxon>
        <taxon>Oomycota</taxon>
        <taxon>Peronosporomycetes</taxon>
        <taxon>Peronosporales</taxon>
        <taxon>Peronosporaceae</taxon>
        <taxon>Phytophthora</taxon>
    </lineage>
</organism>
<dbReference type="AlphaFoldDB" id="A0A9W6UAK0"/>
<evidence type="ECO:0000313" key="1">
    <source>
        <dbReference type="EMBL" id="GMF28405.1"/>
    </source>
</evidence>
<dbReference type="OrthoDB" id="94853at2759"/>